<dbReference type="SUPFAM" id="SSF49899">
    <property type="entry name" value="Concanavalin A-like lectins/glucanases"/>
    <property type="match status" value="1"/>
</dbReference>
<feature type="chain" id="PRO_5013001316" description="Polysaccharide lyase" evidence="1">
    <location>
        <begin position="19"/>
        <end position="242"/>
    </location>
</feature>
<dbReference type="EMBL" id="MTJN01000002">
    <property type="protein sequence ID" value="OOV08807.1"/>
    <property type="molecule type" value="Genomic_DNA"/>
</dbReference>
<dbReference type="Proteomes" id="UP000190750">
    <property type="component" value="Unassembled WGS sequence"/>
</dbReference>
<keyword evidence="1" id="KW-0732">Signal</keyword>
<keyword evidence="3" id="KW-1185">Reference proteome</keyword>
<name>A0A1T1AXN1_RHOFE</name>
<dbReference type="InterPro" id="IPR025975">
    <property type="entry name" value="Polysacc_lyase"/>
</dbReference>
<comment type="caution">
    <text evidence="2">The sequence shown here is derived from an EMBL/GenBank/DDBJ whole genome shotgun (WGS) entry which is preliminary data.</text>
</comment>
<evidence type="ECO:0000313" key="2">
    <source>
        <dbReference type="EMBL" id="OOV08807.1"/>
    </source>
</evidence>
<feature type="signal peptide" evidence="1">
    <location>
        <begin position="1"/>
        <end position="18"/>
    </location>
</feature>
<organism evidence="2 3">
    <name type="scientific">Rhodoferax fermentans</name>
    <dbReference type="NCBI Taxonomy" id="28066"/>
    <lineage>
        <taxon>Bacteria</taxon>
        <taxon>Pseudomonadati</taxon>
        <taxon>Pseudomonadota</taxon>
        <taxon>Betaproteobacteria</taxon>
        <taxon>Burkholderiales</taxon>
        <taxon>Comamonadaceae</taxon>
        <taxon>Rhodoferax</taxon>
    </lineage>
</organism>
<sequence>MTCLAIGLFVICTLTAQAQELAPWSFKRSLNTSAYGYTLVEDNTAGAPSAKVERFEVRSGDCGAQPGWSDCDSDRERSELSENGSAPLGSEYWYGWSFYLPPNHPNIYPAKVAFGQFHQRNSRSPAFMFQNDAGGLLIDKNFGHSTEHVPLISQDDLLGRWHHIEVHAKWDKLDGFFRVYVNGDLRYETTGSTTSGAGIYFKYGLYRSFLSRYKTRFGTQEVPTQVVLFAKVRHANTRQGLQ</sequence>
<evidence type="ECO:0000256" key="1">
    <source>
        <dbReference type="SAM" id="SignalP"/>
    </source>
</evidence>
<dbReference type="InterPro" id="IPR013320">
    <property type="entry name" value="ConA-like_dom_sf"/>
</dbReference>
<evidence type="ECO:0000313" key="3">
    <source>
        <dbReference type="Proteomes" id="UP000190750"/>
    </source>
</evidence>
<proteinExistence type="predicted"/>
<evidence type="ECO:0008006" key="4">
    <source>
        <dbReference type="Google" id="ProtNLM"/>
    </source>
</evidence>
<accession>A0A1T1AXN1</accession>
<dbReference type="AlphaFoldDB" id="A0A1T1AXN1"/>
<gene>
    <name evidence="2" type="ORF">RF819_00245</name>
</gene>
<dbReference type="Gene3D" id="2.60.120.200">
    <property type="match status" value="1"/>
</dbReference>
<reference evidence="2 3" key="1">
    <citation type="submission" date="2017-01" db="EMBL/GenBank/DDBJ databases">
        <title>Genome sequencing of Rhodoferax fermentans JCM 7819.</title>
        <authorList>
            <person name="Kim Y.J."/>
            <person name="Farh M.E.-A."/>
            <person name="Yang D.-C."/>
        </authorList>
    </citation>
    <scope>NUCLEOTIDE SEQUENCE [LARGE SCALE GENOMIC DNA]</scope>
    <source>
        <strain evidence="2 3">JCM 7819</strain>
    </source>
</reference>
<protein>
    <recommendedName>
        <fullName evidence="4">Polysaccharide lyase</fullName>
    </recommendedName>
</protein>
<dbReference type="Pfam" id="PF14099">
    <property type="entry name" value="Polysacc_lyase"/>
    <property type="match status" value="1"/>
</dbReference>